<dbReference type="AlphaFoldDB" id="A0A4Y2CC45"/>
<dbReference type="EMBL" id="BGPR01085892">
    <property type="protein sequence ID" value="GBM01297.1"/>
    <property type="molecule type" value="Genomic_DNA"/>
</dbReference>
<comment type="caution">
    <text evidence="2">The sequence shown here is derived from an EMBL/GenBank/DDBJ whole genome shotgun (WGS) entry which is preliminary data.</text>
</comment>
<dbReference type="Proteomes" id="UP000499080">
    <property type="component" value="Unassembled WGS sequence"/>
</dbReference>
<keyword evidence="3" id="KW-1185">Reference proteome</keyword>
<feature type="compositionally biased region" description="Polar residues" evidence="1">
    <location>
        <begin position="25"/>
        <end position="34"/>
    </location>
</feature>
<reference evidence="2 3" key="1">
    <citation type="journal article" date="2019" name="Sci. Rep.">
        <title>Orb-weaving spider Araneus ventricosus genome elucidates the spidroin gene catalogue.</title>
        <authorList>
            <person name="Kono N."/>
            <person name="Nakamura H."/>
            <person name="Ohtoshi R."/>
            <person name="Moran D.A.P."/>
            <person name="Shinohara A."/>
            <person name="Yoshida Y."/>
            <person name="Fujiwara M."/>
            <person name="Mori M."/>
            <person name="Tomita M."/>
            <person name="Arakawa K."/>
        </authorList>
    </citation>
    <scope>NUCLEOTIDE SEQUENCE [LARGE SCALE GENOMIC DNA]</scope>
</reference>
<gene>
    <name evidence="2" type="ORF">AVEN_85885_1</name>
</gene>
<proteinExistence type="predicted"/>
<evidence type="ECO:0000313" key="3">
    <source>
        <dbReference type="Proteomes" id="UP000499080"/>
    </source>
</evidence>
<protein>
    <submittedName>
        <fullName evidence="2">Uncharacterized protein</fullName>
    </submittedName>
</protein>
<organism evidence="2 3">
    <name type="scientific">Araneus ventricosus</name>
    <name type="common">Orbweaver spider</name>
    <name type="synonym">Epeira ventricosa</name>
    <dbReference type="NCBI Taxonomy" id="182803"/>
    <lineage>
        <taxon>Eukaryota</taxon>
        <taxon>Metazoa</taxon>
        <taxon>Ecdysozoa</taxon>
        <taxon>Arthropoda</taxon>
        <taxon>Chelicerata</taxon>
        <taxon>Arachnida</taxon>
        <taxon>Araneae</taxon>
        <taxon>Araneomorphae</taxon>
        <taxon>Entelegynae</taxon>
        <taxon>Araneoidea</taxon>
        <taxon>Araneidae</taxon>
        <taxon>Araneus</taxon>
    </lineage>
</organism>
<sequence length="116" mass="12413">MSGAHAIKEQLIGISGTNGITSTGDASESWGTNTDHQEESGSPCARSCALEEKDQRFITVVFMTFGLRCVIWNRVPLFSLGISRLRISSTGTPTLSEGTPDNSKILKSSTGYDVPC</sequence>
<evidence type="ECO:0000256" key="1">
    <source>
        <dbReference type="SAM" id="MobiDB-lite"/>
    </source>
</evidence>
<feature type="region of interest" description="Disordered" evidence="1">
    <location>
        <begin position="89"/>
        <end position="116"/>
    </location>
</feature>
<dbReference type="OrthoDB" id="8370501at2759"/>
<evidence type="ECO:0000313" key="2">
    <source>
        <dbReference type="EMBL" id="GBM01297.1"/>
    </source>
</evidence>
<feature type="region of interest" description="Disordered" evidence="1">
    <location>
        <begin position="16"/>
        <end position="45"/>
    </location>
</feature>
<accession>A0A4Y2CC45</accession>
<name>A0A4Y2CC45_ARAVE</name>